<dbReference type="Proteomes" id="UP000267408">
    <property type="component" value="Unassembled WGS sequence"/>
</dbReference>
<reference evidence="5 6" key="1">
    <citation type="submission" date="2018-11" db="EMBL/GenBank/DDBJ databases">
        <title>Sequencing the genomes of 1000 actinobacteria strains.</title>
        <authorList>
            <person name="Klenk H.-P."/>
        </authorList>
    </citation>
    <scope>NUCLEOTIDE SEQUENCE [LARGE SCALE GENOMIC DNA]</scope>
    <source>
        <strain evidence="3 6">DSM 44780</strain>
        <strain evidence="4 5">DSM 44781</strain>
    </source>
</reference>
<evidence type="ECO:0000313" key="4">
    <source>
        <dbReference type="EMBL" id="RPE35320.1"/>
    </source>
</evidence>
<gene>
    <name evidence="4" type="ORF">EDD38_3667</name>
    <name evidence="3" type="ORF">EDD39_3166</name>
</gene>
<dbReference type="InterPro" id="IPR023213">
    <property type="entry name" value="CAT-like_dom_sf"/>
</dbReference>
<dbReference type="InterPro" id="IPR001242">
    <property type="entry name" value="Condensation_dom"/>
</dbReference>
<dbReference type="PANTHER" id="PTHR45527">
    <property type="entry name" value="NONRIBOSOMAL PEPTIDE SYNTHETASE"/>
    <property type="match status" value="1"/>
</dbReference>
<evidence type="ECO:0000313" key="6">
    <source>
        <dbReference type="Proteomes" id="UP000267408"/>
    </source>
</evidence>
<dbReference type="Pfam" id="PF00668">
    <property type="entry name" value="Condensation"/>
    <property type="match status" value="1"/>
</dbReference>
<evidence type="ECO:0000313" key="3">
    <source>
        <dbReference type="EMBL" id="ROR44956.1"/>
    </source>
</evidence>
<protein>
    <submittedName>
        <fullName evidence="4">Condensation domain-containing protein</fullName>
    </submittedName>
</protein>
<proteinExistence type="predicted"/>
<name>A0A3N4S9I9_9ACTN</name>
<dbReference type="RefSeq" id="WP_123556591.1">
    <property type="nucleotide sequence ID" value="NZ_RJVJ01000001.1"/>
</dbReference>
<dbReference type="GO" id="GO:0043041">
    <property type="term" value="P:amino acid activation for nonribosomal peptide biosynthetic process"/>
    <property type="evidence" value="ECO:0007669"/>
    <property type="project" value="TreeGrafter"/>
</dbReference>
<evidence type="ECO:0000259" key="2">
    <source>
        <dbReference type="Pfam" id="PF00668"/>
    </source>
</evidence>
<dbReference type="GO" id="GO:0003824">
    <property type="term" value="F:catalytic activity"/>
    <property type="evidence" value="ECO:0007669"/>
    <property type="project" value="InterPro"/>
</dbReference>
<keyword evidence="5" id="KW-1185">Reference proteome</keyword>
<evidence type="ECO:0000313" key="5">
    <source>
        <dbReference type="Proteomes" id="UP000266906"/>
    </source>
</evidence>
<dbReference type="GO" id="GO:0005737">
    <property type="term" value="C:cytoplasm"/>
    <property type="evidence" value="ECO:0007669"/>
    <property type="project" value="TreeGrafter"/>
</dbReference>
<dbReference type="GO" id="GO:0031177">
    <property type="term" value="F:phosphopantetheine binding"/>
    <property type="evidence" value="ECO:0007669"/>
    <property type="project" value="TreeGrafter"/>
</dbReference>
<accession>A0A8G1UJ72</accession>
<evidence type="ECO:0000256" key="1">
    <source>
        <dbReference type="SAM" id="MobiDB-lite"/>
    </source>
</evidence>
<dbReference type="Gene3D" id="3.30.559.10">
    <property type="entry name" value="Chloramphenicol acetyltransferase-like domain"/>
    <property type="match status" value="1"/>
</dbReference>
<accession>A0A3N4S9I9</accession>
<feature type="domain" description="Condensation" evidence="2">
    <location>
        <begin position="29"/>
        <end position="482"/>
    </location>
</feature>
<dbReference type="OrthoDB" id="2472181at2"/>
<dbReference type="GO" id="GO:0008610">
    <property type="term" value="P:lipid biosynthetic process"/>
    <property type="evidence" value="ECO:0007669"/>
    <property type="project" value="UniProtKB-ARBA"/>
</dbReference>
<dbReference type="EMBL" id="RKQG01000001">
    <property type="protein sequence ID" value="RPE35320.1"/>
    <property type="molecule type" value="Genomic_DNA"/>
</dbReference>
<organism evidence="4 5">
    <name type="scientific">Kitasatospora cineracea</name>
    <dbReference type="NCBI Taxonomy" id="88074"/>
    <lineage>
        <taxon>Bacteria</taxon>
        <taxon>Bacillati</taxon>
        <taxon>Actinomycetota</taxon>
        <taxon>Actinomycetes</taxon>
        <taxon>Kitasatosporales</taxon>
        <taxon>Streptomycetaceae</taxon>
        <taxon>Kitasatospora</taxon>
    </lineage>
</organism>
<comment type="caution">
    <text evidence="4">The sequence shown here is derived from an EMBL/GenBank/DDBJ whole genome shotgun (WGS) entry which is preliminary data.</text>
</comment>
<dbReference type="PANTHER" id="PTHR45527:SF1">
    <property type="entry name" value="FATTY ACID SYNTHASE"/>
    <property type="match status" value="1"/>
</dbReference>
<dbReference type="GO" id="GO:0044550">
    <property type="term" value="P:secondary metabolite biosynthetic process"/>
    <property type="evidence" value="ECO:0007669"/>
    <property type="project" value="TreeGrafter"/>
</dbReference>
<feature type="region of interest" description="Disordered" evidence="1">
    <location>
        <begin position="1"/>
        <end position="23"/>
    </location>
</feature>
<dbReference type="Proteomes" id="UP000266906">
    <property type="component" value="Unassembled WGS sequence"/>
</dbReference>
<dbReference type="EMBL" id="RJVJ01000001">
    <property type="protein sequence ID" value="ROR44956.1"/>
    <property type="molecule type" value="Genomic_DNA"/>
</dbReference>
<dbReference type="SUPFAM" id="SSF52777">
    <property type="entry name" value="CoA-dependent acyltransferases"/>
    <property type="match status" value="2"/>
</dbReference>
<dbReference type="AlphaFoldDB" id="A0A3N4S9I9"/>
<sequence>MTIPTTFHVTPPTPNTSTEVRPATRGAAVPATHTQQERLIWGRHVHQVNNNIALGLRFDGRLDVALLERSLNLLAERHETLRTVFPEADGESSEEHVMLLLPPQPRALPVLEAPDEPAETRLPRVLALLAEHANQPFDLAAGPLFRPVLGRVSESLHVLSMTTDHIVFDAWSARIMINDLLTIYASEQGDDVPPLPELPVQFPDFALWQHGHLGDVQLERQLGYWRKQLDGITPIPASGLADPDAPTGAEPGVTKLLEPVGPELSAAVEEFAVRERVTSAVVLAAALKAAMWRLRLETVGEDAAGDVATFGSLANRTRPETDAMVGYVATPATFRTRFTGGTPFGELVRLEAQTLFNAMRHQRIPFSLISRELAPEQYGVRFREPGSVPIYLNFDMDMVEDEREPLLRPSGLDVQPIGIPMPEVPRGGLRVIGYRRKDGIAIELRYRHDLYGRDWATRFVRLIHAFLQHGVDAPDTPIEELTA</sequence>
<dbReference type="Gene3D" id="3.30.559.30">
    <property type="entry name" value="Nonribosomal peptide synthetase, condensation domain"/>
    <property type="match status" value="1"/>
</dbReference>